<feature type="binding site" evidence="8">
    <location>
        <position position="223"/>
    </location>
    <ligand>
        <name>ATP</name>
        <dbReference type="ChEBI" id="CHEBI:30616"/>
    </ligand>
</feature>
<comment type="caution">
    <text evidence="8">Lacks conserved residue(s) required for the propagation of feature annotation.</text>
</comment>
<dbReference type="GO" id="GO:0004359">
    <property type="term" value="F:glutaminase activity"/>
    <property type="evidence" value="ECO:0007669"/>
    <property type="project" value="InterPro"/>
</dbReference>
<dbReference type="Gene3D" id="3.40.50.620">
    <property type="entry name" value="HUPs"/>
    <property type="match status" value="1"/>
</dbReference>
<dbReference type="GO" id="GO:0009435">
    <property type="term" value="P:NAD+ biosynthetic process"/>
    <property type="evidence" value="ECO:0007669"/>
    <property type="project" value="UniProtKB-UniRule"/>
</dbReference>
<comment type="caution">
    <text evidence="13">The sequence shown here is derived from an EMBL/GenBank/DDBJ whole genome shotgun (WGS) entry which is preliminary data.</text>
</comment>
<feature type="binding site" evidence="8">
    <location>
        <position position="201"/>
    </location>
    <ligand>
        <name>ATP</name>
        <dbReference type="ChEBI" id="CHEBI:30616"/>
    </ligand>
</feature>
<dbReference type="GO" id="GO:0008795">
    <property type="term" value="F:NAD+ synthase activity"/>
    <property type="evidence" value="ECO:0007669"/>
    <property type="project" value="UniProtKB-UniRule"/>
</dbReference>
<protein>
    <recommendedName>
        <fullName evidence="8 10">NH(3)-dependent NAD(+) synthetase</fullName>
        <ecNumber evidence="8 10">6.3.1.5</ecNumber>
    </recommendedName>
</protein>
<evidence type="ECO:0000313" key="13">
    <source>
        <dbReference type="EMBL" id="HGZ78770.1"/>
    </source>
</evidence>
<dbReference type="SUPFAM" id="SSF52402">
    <property type="entry name" value="Adenine nucleotide alpha hydrolases-like"/>
    <property type="match status" value="1"/>
</dbReference>
<evidence type="ECO:0000256" key="5">
    <source>
        <dbReference type="ARBA" id="ARBA00022840"/>
    </source>
</evidence>
<organism evidence="13">
    <name type="scientific">Pseudothermotoga hypogea</name>
    <dbReference type="NCBI Taxonomy" id="57487"/>
    <lineage>
        <taxon>Bacteria</taxon>
        <taxon>Thermotogati</taxon>
        <taxon>Thermotogota</taxon>
        <taxon>Thermotogae</taxon>
        <taxon>Thermotogales</taxon>
        <taxon>Thermotogaceae</taxon>
        <taxon>Pseudothermotoga</taxon>
    </lineage>
</organism>
<dbReference type="InterPro" id="IPR022310">
    <property type="entry name" value="NAD/GMP_synthase"/>
</dbReference>
<evidence type="ECO:0000256" key="4">
    <source>
        <dbReference type="ARBA" id="ARBA00022741"/>
    </source>
</evidence>
<dbReference type="PANTHER" id="PTHR23090">
    <property type="entry name" value="NH 3 /GLUTAMINE-DEPENDENT NAD + SYNTHETASE"/>
    <property type="match status" value="1"/>
</dbReference>
<feature type="domain" description="NAD/GMP synthase" evidence="12">
    <location>
        <begin position="142"/>
        <end position="277"/>
    </location>
</feature>
<feature type="binding site" description="in other chain" evidence="8">
    <location>
        <position position="185"/>
    </location>
    <ligand>
        <name>deamido-NAD(+)</name>
        <dbReference type="ChEBI" id="CHEBI:58437"/>
        <note>ligand shared between two neighboring subunits</note>
    </ligand>
</feature>
<dbReference type="GO" id="GO:0005737">
    <property type="term" value="C:cytoplasm"/>
    <property type="evidence" value="ECO:0007669"/>
    <property type="project" value="InterPro"/>
</dbReference>
<dbReference type="InterPro" id="IPR014729">
    <property type="entry name" value="Rossmann-like_a/b/a_fold"/>
</dbReference>
<keyword evidence="3 8" id="KW-0479">Metal-binding</keyword>
<keyword evidence="5 8" id="KW-0067">ATP-binding</keyword>
<feature type="domain" description="NAD/GMP synthase" evidence="12">
    <location>
        <begin position="9"/>
        <end position="94"/>
    </location>
</feature>
<evidence type="ECO:0000256" key="6">
    <source>
        <dbReference type="ARBA" id="ARBA00022842"/>
    </source>
</evidence>
<evidence type="ECO:0000256" key="3">
    <source>
        <dbReference type="ARBA" id="ARBA00022723"/>
    </source>
</evidence>
<dbReference type="GO" id="GO:0046872">
    <property type="term" value="F:metal ion binding"/>
    <property type="evidence" value="ECO:0007669"/>
    <property type="project" value="UniProtKB-KW"/>
</dbReference>
<comment type="similarity">
    <text evidence="1 8 9">Belongs to the NAD synthetase family.</text>
</comment>
<feature type="binding site" evidence="8">
    <location>
        <begin position="31"/>
        <end position="38"/>
    </location>
    <ligand>
        <name>ATP</name>
        <dbReference type="ChEBI" id="CHEBI:30616"/>
    </ligand>
</feature>
<feature type="binding site" evidence="8">
    <location>
        <position position="37"/>
    </location>
    <ligand>
        <name>Mg(2+)</name>
        <dbReference type="ChEBI" id="CHEBI:18420"/>
    </ligand>
</feature>
<comment type="subunit">
    <text evidence="8">Homodimer.</text>
</comment>
<dbReference type="InterPro" id="IPR022926">
    <property type="entry name" value="NH(3)-dep_NAD(+)_synth"/>
</dbReference>
<evidence type="ECO:0000256" key="11">
    <source>
        <dbReference type="RuleBase" id="RU004252"/>
    </source>
</evidence>
<dbReference type="CDD" id="cd00553">
    <property type="entry name" value="NAD_synthase"/>
    <property type="match status" value="1"/>
</dbReference>
<dbReference type="EMBL" id="DTKQ01000017">
    <property type="protein sequence ID" value="HGZ78770.1"/>
    <property type="molecule type" value="Genomic_DNA"/>
</dbReference>
<comment type="catalytic activity">
    <reaction evidence="8 10">
        <text>deamido-NAD(+) + NH4(+) + ATP = AMP + diphosphate + NAD(+) + H(+)</text>
        <dbReference type="Rhea" id="RHEA:21188"/>
        <dbReference type="ChEBI" id="CHEBI:15378"/>
        <dbReference type="ChEBI" id="CHEBI:28938"/>
        <dbReference type="ChEBI" id="CHEBI:30616"/>
        <dbReference type="ChEBI" id="CHEBI:33019"/>
        <dbReference type="ChEBI" id="CHEBI:57540"/>
        <dbReference type="ChEBI" id="CHEBI:58437"/>
        <dbReference type="ChEBI" id="CHEBI:456215"/>
        <dbReference type="EC" id="6.3.1.5"/>
    </reaction>
</comment>
<evidence type="ECO:0000256" key="9">
    <source>
        <dbReference type="RuleBase" id="RU003811"/>
    </source>
</evidence>
<dbReference type="HAMAP" id="MF_00193">
    <property type="entry name" value="NadE_ammonia_dep"/>
    <property type="match status" value="1"/>
</dbReference>
<keyword evidence="4 8" id="KW-0547">Nucleotide-binding</keyword>
<keyword evidence="2 8" id="KW-0436">Ligase</keyword>
<reference evidence="13" key="1">
    <citation type="journal article" date="2020" name="mSystems">
        <title>Genome- and Community-Level Interaction Insights into Carbon Utilization and Element Cycling Functions of Hydrothermarchaeota in Hydrothermal Sediment.</title>
        <authorList>
            <person name="Zhou Z."/>
            <person name="Liu Y."/>
            <person name="Xu W."/>
            <person name="Pan J."/>
            <person name="Luo Z.H."/>
            <person name="Li M."/>
        </authorList>
    </citation>
    <scope>NUCLEOTIDE SEQUENCE [LARGE SCALE GENOMIC DNA]</scope>
    <source>
        <strain evidence="13">SpSt-86</strain>
    </source>
</reference>
<accession>A0A832I5I8</accession>
<sequence length="290" mass="33132">MSFEVTKAIEEIESFIQSFVRNNGFEGVVVGVSGGVDSALVVSLCTRALGKERVLGLILPDRDSAKKSTRLALKLCRELGIEHEVISITSALRKLRVYRLFPPAWLFPRKVQESYVKGKWQSLSKDPYIDDLLNRGNETFRKGLAYYRIKHRVRMCLLYFEAEKRNYAVAGCVNKTELMTGLYVKWGDNAADFEPISHLYKTQVVELARWLRIPSEIVERAPTPDLIPGITDEFVLGLSYADLDRILVKMEKGEDLSSEDPKLVQRVRQIREAVRHRKIQNVRIDSSNCV</sequence>
<dbReference type="GO" id="GO:0003952">
    <property type="term" value="F:NAD+ synthase (glutamine-hydrolyzing) activity"/>
    <property type="evidence" value="ECO:0007669"/>
    <property type="project" value="InterPro"/>
</dbReference>
<feature type="binding site" evidence="8">
    <location>
        <position position="177"/>
    </location>
    <ligand>
        <name>Mg(2+)</name>
        <dbReference type="ChEBI" id="CHEBI:18420"/>
    </ligand>
</feature>
<comment type="function">
    <text evidence="8">Catalyzes the ATP-dependent amidation of deamido-NAD to form NAD. Uses ammonia as a nitrogen source.</text>
</comment>
<feature type="binding site" description="in other chain" evidence="8">
    <location>
        <position position="152"/>
    </location>
    <ligand>
        <name>deamido-NAD(+)</name>
        <dbReference type="ChEBI" id="CHEBI:58437"/>
        <note>ligand shared between two neighboring subunits</note>
    </ligand>
</feature>
<feature type="binding site" description="in other chain" evidence="8">
    <location>
        <begin position="276"/>
        <end position="277"/>
    </location>
    <ligand>
        <name>deamido-NAD(+)</name>
        <dbReference type="ChEBI" id="CHEBI:58437"/>
        <note>ligand shared between two neighboring subunits</note>
    </ligand>
</feature>
<feature type="binding site" evidence="8">
    <location>
        <position position="192"/>
    </location>
    <ligand>
        <name>deamido-NAD(+)</name>
        <dbReference type="ChEBI" id="CHEBI:58437"/>
        <note>ligand shared between two neighboring subunits</note>
    </ligand>
</feature>
<dbReference type="Pfam" id="PF02540">
    <property type="entry name" value="NAD_synthase"/>
    <property type="match status" value="2"/>
</dbReference>
<evidence type="ECO:0000256" key="8">
    <source>
        <dbReference type="HAMAP-Rule" id="MF_00193"/>
    </source>
</evidence>
<evidence type="ECO:0000256" key="7">
    <source>
        <dbReference type="ARBA" id="ARBA00023027"/>
    </source>
</evidence>
<dbReference type="EC" id="6.3.1.5" evidence="8 10"/>
<dbReference type="PANTHER" id="PTHR23090:SF9">
    <property type="entry name" value="GLUTAMINE-DEPENDENT NAD(+) SYNTHETASE"/>
    <property type="match status" value="1"/>
</dbReference>
<evidence type="ECO:0000259" key="12">
    <source>
        <dbReference type="Pfam" id="PF02540"/>
    </source>
</evidence>
<evidence type="ECO:0000256" key="1">
    <source>
        <dbReference type="ARBA" id="ARBA00005859"/>
    </source>
</evidence>
<comment type="pathway">
    <text evidence="8 11">Cofactor biosynthesis; NAD(+) biosynthesis; NAD(+) from deamido-NAD(+) (ammonia route): step 1/1.</text>
</comment>
<dbReference type="NCBIfam" id="TIGR00552">
    <property type="entry name" value="nadE"/>
    <property type="match status" value="2"/>
</dbReference>
<name>A0A832I5I8_9THEM</name>
<proteinExistence type="inferred from homology"/>
<dbReference type="UniPathway" id="UPA00253">
    <property type="reaction ID" value="UER00333"/>
</dbReference>
<keyword evidence="7 8" id="KW-0520">NAD</keyword>
<evidence type="ECO:0000256" key="2">
    <source>
        <dbReference type="ARBA" id="ARBA00022598"/>
    </source>
</evidence>
<evidence type="ECO:0000256" key="10">
    <source>
        <dbReference type="RuleBase" id="RU003812"/>
    </source>
</evidence>
<dbReference type="GO" id="GO:0005524">
    <property type="term" value="F:ATP binding"/>
    <property type="evidence" value="ECO:0007669"/>
    <property type="project" value="UniProtKB-UniRule"/>
</dbReference>
<dbReference type="AlphaFoldDB" id="A0A832I5I8"/>
<keyword evidence="6 8" id="KW-0460">Magnesium</keyword>
<gene>
    <name evidence="8 13" type="primary">nadE</name>
    <name evidence="13" type="ORF">ENW55_02155</name>
</gene>
<dbReference type="InterPro" id="IPR003694">
    <property type="entry name" value="NAD_synthase"/>
</dbReference>